<accession>A0A835LE82</accession>
<dbReference type="Pfam" id="PF00305">
    <property type="entry name" value="Lipoxygenase"/>
    <property type="match status" value="1"/>
</dbReference>
<evidence type="ECO:0000313" key="2">
    <source>
        <dbReference type="EMBL" id="KAF9591370.1"/>
    </source>
</evidence>
<evidence type="ECO:0000259" key="1">
    <source>
        <dbReference type="PROSITE" id="PS51393"/>
    </source>
</evidence>
<feature type="domain" description="Lipoxygenase" evidence="1">
    <location>
        <begin position="53"/>
        <end position="107"/>
    </location>
</feature>
<dbReference type="SUPFAM" id="SSF48484">
    <property type="entry name" value="Lipoxigenase"/>
    <property type="match status" value="1"/>
</dbReference>
<gene>
    <name evidence="2" type="ORF">IFM89_004055</name>
</gene>
<dbReference type="GO" id="GO:0046872">
    <property type="term" value="F:metal ion binding"/>
    <property type="evidence" value="ECO:0007669"/>
    <property type="project" value="InterPro"/>
</dbReference>
<keyword evidence="3" id="KW-1185">Reference proteome</keyword>
<proteinExistence type="predicted"/>
<sequence>MGSTIPSFEVLNNANRFEDFELMLHNTEIQVALSYNLLILDDGVILVTPSDVLVDALGVVRHSTDEVWQRDTPEWTSDAEPKEAFKQFRDMLVEIENRNEELNKNML</sequence>
<comment type="caution">
    <text evidence="2">The sequence shown here is derived from an EMBL/GenBank/DDBJ whole genome shotgun (WGS) entry which is preliminary data.</text>
</comment>
<dbReference type="EMBL" id="JADFTS010000008">
    <property type="protein sequence ID" value="KAF9591370.1"/>
    <property type="molecule type" value="Genomic_DNA"/>
</dbReference>
<reference evidence="2 3" key="1">
    <citation type="submission" date="2020-10" db="EMBL/GenBank/DDBJ databases">
        <title>The Coptis chinensis genome and diversification of protoberbering-type alkaloids.</title>
        <authorList>
            <person name="Wang B."/>
            <person name="Shu S."/>
            <person name="Song C."/>
            <person name="Liu Y."/>
        </authorList>
    </citation>
    <scope>NUCLEOTIDE SEQUENCE [LARGE SCALE GENOMIC DNA]</scope>
    <source>
        <strain evidence="2">HL-2020</strain>
        <tissue evidence="2">Leaf</tissue>
    </source>
</reference>
<evidence type="ECO:0000313" key="3">
    <source>
        <dbReference type="Proteomes" id="UP000631114"/>
    </source>
</evidence>
<name>A0A835LE82_9MAGN</name>
<dbReference type="OrthoDB" id="1292605at2759"/>
<dbReference type="Proteomes" id="UP000631114">
    <property type="component" value="Unassembled WGS sequence"/>
</dbReference>
<dbReference type="InterPro" id="IPR013819">
    <property type="entry name" value="LipOase_C"/>
</dbReference>
<protein>
    <recommendedName>
        <fullName evidence="1">Lipoxygenase domain-containing protein</fullName>
    </recommendedName>
</protein>
<dbReference type="AlphaFoldDB" id="A0A835LE82"/>
<dbReference type="PROSITE" id="PS51393">
    <property type="entry name" value="LIPOXYGENASE_3"/>
    <property type="match status" value="1"/>
</dbReference>
<dbReference type="GO" id="GO:0016702">
    <property type="term" value="F:oxidoreductase activity, acting on single donors with incorporation of molecular oxygen, incorporation of two atoms of oxygen"/>
    <property type="evidence" value="ECO:0007669"/>
    <property type="project" value="InterPro"/>
</dbReference>
<dbReference type="Gene3D" id="1.20.245.10">
    <property type="entry name" value="Lipoxygenase-1, Domain 5"/>
    <property type="match status" value="1"/>
</dbReference>
<organism evidence="2 3">
    <name type="scientific">Coptis chinensis</name>
    <dbReference type="NCBI Taxonomy" id="261450"/>
    <lineage>
        <taxon>Eukaryota</taxon>
        <taxon>Viridiplantae</taxon>
        <taxon>Streptophyta</taxon>
        <taxon>Embryophyta</taxon>
        <taxon>Tracheophyta</taxon>
        <taxon>Spermatophyta</taxon>
        <taxon>Magnoliopsida</taxon>
        <taxon>Ranunculales</taxon>
        <taxon>Ranunculaceae</taxon>
        <taxon>Coptidoideae</taxon>
        <taxon>Coptis</taxon>
    </lineage>
</organism>
<dbReference type="InterPro" id="IPR036226">
    <property type="entry name" value="LipOase_C_sf"/>
</dbReference>